<feature type="transmembrane region" description="Helical" evidence="1">
    <location>
        <begin position="55"/>
        <end position="77"/>
    </location>
</feature>
<dbReference type="AlphaFoldDB" id="T1KCM5"/>
<feature type="transmembrane region" description="Helical" evidence="1">
    <location>
        <begin position="138"/>
        <end position="161"/>
    </location>
</feature>
<dbReference type="EMBL" id="CAEY01001941">
    <property type="status" value="NOT_ANNOTATED_CDS"/>
    <property type="molecule type" value="Genomic_DNA"/>
</dbReference>
<keyword evidence="1" id="KW-1133">Transmembrane helix</keyword>
<sequence length="342" mass="39183">MNTVNESNRVSKTGIITWALLSDQKSVVLIVAFGFVLDALTCFEDLYFVSGAYQITRLVLIAIRHWLIAFLLVALCIRRKKYSDYITHFERKTNIELTPSTVDYLSKNRLIFQIFTLIHGSVCILLVYLAWYNASFTFPAYAPVIFIGLAAIGILCFIAFLRFFIEACLYIHTCFMRVEHQIDTLNNSTNALSINDIRKVRRLYCFAVETTEKLNYLFMPVIAFYFVMSTVKSHFSIVHVISDPSIVTLGTSLLEFTNFILVTYHMIYVNHLSTRIYQSVYSLTYKTDSLFANKEVHLFLLRIERGDVGFTFLDLFVITPTYVTTLATISLTIALATPALIK</sequence>
<evidence type="ECO:0000256" key="1">
    <source>
        <dbReference type="SAM" id="Phobius"/>
    </source>
</evidence>
<dbReference type="HOGENOM" id="CLU_067200_0_0_1"/>
<feature type="transmembrane region" description="Helical" evidence="1">
    <location>
        <begin position="216"/>
        <end position="241"/>
    </location>
</feature>
<dbReference type="EnsemblMetazoa" id="tetur08g08170.1">
    <property type="protein sequence ID" value="tetur08g08170.1"/>
    <property type="gene ID" value="tetur08g08170"/>
</dbReference>
<evidence type="ECO:0008006" key="4">
    <source>
        <dbReference type="Google" id="ProtNLM"/>
    </source>
</evidence>
<accession>T1KCM5</accession>
<feature type="transmembrane region" description="Helical" evidence="1">
    <location>
        <begin position="247"/>
        <end position="269"/>
    </location>
</feature>
<feature type="transmembrane region" description="Helical" evidence="1">
    <location>
        <begin position="312"/>
        <end position="341"/>
    </location>
</feature>
<keyword evidence="3" id="KW-1185">Reference proteome</keyword>
<reference evidence="2" key="2">
    <citation type="submission" date="2015-06" db="UniProtKB">
        <authorList>
            <consortium name="EnsemblMetazoa"/>
        </authorList>
    </citation>
    <scope>IDENTIFICATION</scope>
</reference>
<organism evidence="2 3">
    <name type="scientific">Tetranychus urticae</name>
    <name type="common">Two-spotted spider mite</name>
    <dbReference type="NCBI Taxonomy" id="32264"/>
    <lineage>
        <taxon>Eukaryota</taxon>
        <taxon>Metazoa</taxon>
        <taxon>Ecdysozoa</taxon>
        <taxon>Arthropoda</taxon>
        <taxon>Chelicerata</taxon>
        <taxon>Arachnida</taxon>
        <taxon>Acari</taxon>
        <taxon>Acariformes</taxon>
        <taxon>Trombidiformes</taxon>
        <taxon>Prostigmata</taxon>
        <taxon>Eleutherengona</taxon>
        <taxon>Raphignathae</taxon>
        <taxon>Tetranychoidea</taxon>
        <taxon>Tetranychidae</taxon>
        <taxon>Tetranychus</taxon>
    </lineage>
</organism>
<evidence type="ECO:0000313" key="3">
    <source>
        <dbReference type="Proteomes" id="UP000015104"/>
    </source>
</evidence>
<reference evidence="3" key="1">
    <citation type="submission" date="2011-08" db="EMBL/GenBank/DDBJ databases">
        <authorList>
            <person name="Rombauts S."/>
        </authorList>
    </citation>
    <scope>NUCLEOTIDE SEQUENCE</scope>
    <source>
        <strain evidence="3">London</strain>
    </source>
</reference>
<protein>
    <recommendedName>
        <fullName evidence="4">Gustatory receptor</fullName>
    </recommendedName>
</protein>
<name>T1KCM5_TETUR</name>
<evidence type="ECO:0000313" key="2">
    <source>
        <dbReference type="EnsemblMetazoa" id="tetur08g08170.1"/>
    </source>
</evidence>
<proteinExistence type="predicted"/>
<feature type="transmembrane region" description="Helical" evidence="1">
    <location>
        <begin position="110"/>
        <end position="132"/>
    </location>
</feature>
<dbReference type="Proteomes" id="UP000015104">
    <property type="component" value="Unassembled WGS sequence"/>
</dbReference>
<keyword evidence="1" id="KW-0472">Membrane</keyword>
<keyword evidence="1" id="KW-0812">Transmembrane</keyword>